<protein>
    <submittedName>
        <fullName evidence="4">Monooxygenase</fullName>
    </submittedName>
</protein>
<organism evidence="4 5">
    <name type="scientific">Mycolicibacterium litorale</name>
    <dbReference type="NCBI Taxonomy" id="758802"/>
    <lineage>
        <taxon>Bacteria</taxon>
        <taxon>Bacillati</taxon>
        <taxon>Actinomycetota</taxon>
        <taxon>Actinomycetes</taxon>
        <taxon>Mycobacteriales</taxon>
        <taxon>Mycobacteriaceae</taxon>
        <taxon>Mycolicibacterium</taxon>
    </lineage>
</organism>
<dbReference type="InterPro" id="IPR002563">
    <property type="entry name" value="Flavin_Rdtase-like_dom"/>
</dbReference>
<accession>A0A6S6P6V9</accession>
<dbReference type="Pfam" id="PF01613">
    <property type="entry name" value="Flavin_Reduct"/>
    <property type="match status" value="1"/>
</dbReference>
<dbReference type="InterPro" id="IPR050268">
    <property type="entry name" value="NADH-dep_flavin_reductase"/>
</dbReference>
<dbReference type="EMBL" id="AP023287">
    <property type="protein sequence ID" value="BCI55623.1"/>
    <property type="molecule type" value="Genomic_DNA"/>
</dbReference>
<sequence length="177" mass="18880">MTDETEARTMAEDPQLIDEYRRVLGLFPTGVVVVSGLSDGAPVGLTVQSFMALSLRPPMILLSVDRTSTTWPRIAATGKLAVNVMAADQADVALTFAKSGADKFAQIPWRPAALTGVPLIEGAQAWIEGEVACTYDGGDHVIITVDVLSLRAAPDAQPLVFFRSAFRQLDQPDPVVG</sequence>
<proteinExistence type="inferred from homology"/>
<dbReference type="GO" id="GO:0004497">
    <property type="term" value="F:monooxygenase activity"/>
    <property type="evidence" value="ECO:0007669"/>
    <property type="project" value="UniProtKB-KW"/>
</dbReference>
<dbReference type="RefSeq" id="WP_197973344.1">
    <property type="nucleotide sequence ID" value="NZ_AP023287.1"/>
</dbReference>
<feature type="domain" description="Flavin reductase like" evidence="3">
    <location>
        <begin position="24"/>
        <end position="168"/>
    </location>
</feature>
<evidence type="ECO:0000256" key="1">
    <source>
        <dbReference type="ARBA" id="ARBA00008898"/>
    </source>
</evidence>
<reference evidence="4 5" key="1">
    <citation type="submission" date="2020-07" db="EMBL/GenBank/DDBJ databases">
        <title>Complete genome sequence of Mycolicibacterium litorale like strain isolated from cardiac implantable electronic device infection.</title>
        <authorList>
            <person name="Fukano H."/>
            <person name="Miyama H."/>
            <person name="Hoshino Y."/>
        </authorList>
    </citation>
    <scope>NUCLEOTIDE SEQUENCE [LARGE SCALE GENOMIC DNA]</scope>
    <source>
        <strain evidence="4 5">NIIDNTM18</strain>
    </source>
</reference>
<dbReference type="GO" id="GO:0010181">
    <property type="term" value="F:FMN binding"/>
    <property type="evidence" value="ECO:0007669"/>
    <property type="project" value="InterPro"/>
</dbReference>
<dbReference type="GO" id="GO:0042602">
    <property type="term" value="F:riboflavin reductase (NADPH) activity"/>
    <property type="evidence" value="ECO:0007669"/>
    <property type="project" value="TreeGrafter"/>
</dbReference>
<gene>
    <name evidence="4" type="primary">mmyF</name>
    <name evidence="4" type="ORF">NIIDNTM18_49010</name>
</gene>
<dbReference type="Gene3D" id="2.30.110.10">
    <property type="entry name" value="Electron Transport, Fmn-binding Protein, Chain A"/>
    <property type="match status" value="1"/>
</dbReference>
<comment type="similarity">
    <text evidence="1">Belongs to the non-flavoprotein flavin reductase family.</text>
</comment>
<evidence type="ECO:0000313" key="5">
    <source>
        <dbReference type="Proteomes" id="UP000515734"/>
    </source>
</evidence>
<dbReference type="SUPFAM" id="SSF50475">
    <property type="entry name" value="FMN-binding split barrel"/>
    <property type="match status" value="1"/>
</dbReference>
<evidence type="ECO:0000256" key="2">
    <source>
        <dbReference type="ARBA" id="ARBA00023002"/>
    </source>
</evidence>
<evidence type="ECO:0000313" key="4">
    <source>
        <dbReference type="EMBL" id="BCI55623.1"/>
    </source>
</evidence>
<dbReference type="AlphaFoldDB" id="A0A6S6P6V9"/>
<name>A0A6S6P6V9_9MYCO</name>
<keyword evidence="2" id="KW-0560">Oxidoreductase</keyword>
<dbReference type="PANTHER" id="PTHR30466:SF11">
    <property type="entry name" value="FLAVIN-DEPENDENT MONOOXYGENASE, REDUCTASE SUBUNIT HSAB"/>
    <property type="match status" value="1"/>
</dbReference>
<dbReference type="InterPro" id="IPR012349">
    <property type="entry name" value="Split_barrel_FMN-bd"/>
</dbReference>
<dbReference type="PANTHER" id="PTHR30466">
    <property type="entry name" value="FLAVIN REDUCTASE"/>
    <property type="match status" value="1"/>
</dbReference>
<dbReference type="Proteomes" id="UP000515734">
    <property type="component" value="Chromosome"/>
</dbReference>
<keyword evidence="4" id="KW-0503">Monooxygenase</keyword>
<evidence type="ECO:0000259" key="3">
    <source>
        <dbReference type="SMART" id="SM00903"/>
    </source>
</evidence>
<dbReference type="SMART" id="SM00903">
    <property type="entry name" value="Flavin_Reduct"/>
    <property type="match status" value="1"/>
</dbReference>